<dbReference type="InterPro" id="IPR015797">
    <property type="entry name" value="NUDIX_hydrolase-like_dom_sf"/>
</dbReference>
<dbReference type="CDD" id="cd03426">
    <property type="entry name" value="NUDIX_CoAse_Nudt7"/>
    <property type="match status" value="1"/>
</dbReference>
<evidence type="ECO:0000256" key="2">
    <source>
        <dbReference type="ARBA" id="ARBA00001946"/>
    </source>
</evidence>
<dbReference type="GO" id="GO:0046872">
    <property type="term" value="F:metal ion binding"/>
    <property type="evidence" value="ECO:0007669"/>
    <property type="project" value="UniProtKB-KW"/>
</dbReference>
<reference evidence="9" key="1">
    <citation type="journal article" date="2010" name="FEMS Microbiol. Ecol.">
        <title>Novel lipolytic genes from the microbial metagenomic library of the South China Sea marine sediment.</title>
        <authorList>
            <person name="Hu Y."/>
            <person name="Fu C."/>
            <person name="Huang Y."/>
            <person name="Yin Y."/>
            <person name="Cheng G."/>
            <person name="Lei F."/>
            <person name="Lu N."/>
            <person name="Li J."/>
            <person name="Ashforth E.J."/>
            <person name="Zhang L."/>
            <person name="Zhu B."/>
        </authorList>
    </citation>
    <scope>NUCLEOTIDE SEQUENCE</scope>
</reference>
<keyword evidence="5" id="KW-0460">Magnesium</keyword>
<dbReference type="PANTHER" id="PTHR12992:SF11">
    <property type="entry name" value="MITOCHONDRIAL COENZYME A DIPHOSPHATASE NUDT8"/>
    <property type="match status" value="1"/>
</dbReference>
<keyword evidence="6" id="KW-0464">Manganese</keyword>
<evidence type="ECO:0000256" key="3">
    <source>
        <dbReference type="ARBA" id="ARBA00022723"/>
    </source>
</evidence>
<accession>C6G403</accession>
<evidence type="ECO:0000313" key="9">
    <source>
        <dbReference type="EMBL" id="ACS68538.1"/>
    </source>
</evidence>
<dbReference type="InterPro" id="IPR000086">
    <property type="entry name" value="NUDIX_hydrolase_dom"/>
</dbReference>
<dbReference type="GO" id="GO:0010945">
    <property type="term" value="F:coenzyme A diphosphatase activity"/>
    <property type="evidence" value="ECO:0007669"/>
    <property type="project" value="InterPro"/>
</dbReference>
<evidence type="ECO:0000256" key="7">
    <source>
        <dbReference type="RuleBase" id="RU003476"/>
    </source>
</evidence>
<dbReference type="PROSITE" id="PS51462">
    <property type="entry name" value="NUDIX"/>
    <property type="match status" value="1"/>
</dbReference>
<dbReference type="InterPro" id="IPR020476">
    <property type="entry name" value="Nudix_hydrolase"/>
</dbReference>
<comment type="similarity">
    <text evidence="7">Belongs to the Nudix hydrolase family.</text>
</comment>
<feature type="domain" description="Nudix hydrolase" evidence="8">
    <location>
        <begin position="29"/>
        <end position="179"/>
    </location>
</feature>
<dbReference type="PROSITE" id="PS00893">
    <property type="entry name" value="NUDIX_BOX"/>
    <property type="match status" value="1"/>
</dbReference>
<evidence type="ECO:0000256" key="4">
    <source>
        <dbReference type="ARBA" id="ARBA00022801"/>
    </source>
</evidence>
<dbReference type="PRINTS" id="PR00502">
    <property type="entry name" value="NUDIXFAMILY"/>
</dbReference>
<dbReference type="AlphaFoldDB" id="C6G403"/>
<comment type="cofactor">
    <cofactor evidence="2">
        <name>Mg(2+)</name>
        <dbReference type="ChEBI" id="CHEBI:18420"/>
    </cofactor>
</comment>
<dbReference type="Gene3D" id="3.90.79.10">
    <property type="entry name" value="Nucleoside Triphosphate Pyrophosphohydrolase"/>
    <property type="match status" value="1"/>
</dbReference>
<keyword evidence="3" id="KW-0479">Metal-binding</keyword>
<proteinExistence type="inferred from homology"/>
<evidence type="ECO:0000256" key="6">
    <source>
        <dbReference type="ARBA" id="ARBA00023211"/>
    </source>
</evidence>
<evidence type="ECO:0000256" key="5">
    <source>
        <dbReference type="ARBA" id="ARBA00022842"/>
    </source>
</evidence>
<dbReference type="Pfam" id="PF00293">
    <property type="entry name" value="NUDIX"/>
    <property type="match status" value="1"/>
</dbReference>
<keyword evidence="4 7" id="KW-0378">Hydrolase</keyword>
<dbReference type="InterPro" id="IPR020084">
    <property type="entry name" value="NUDIX_hydrolase_CS"/>
</dbReference>
<comment type="cofactor">
    <cofactor evidence="1">
        <name>Mn(2+)</name>
        <dbReference type="ChEBI" id="CHEBI:29035"/>
    </cofactor>
</comment>
<evidence type="ECO:0000256" key="1">
    <source>
        <dbReference type="ARBA" id="ARBA00001936"/>
    </source>
</evidence>
<evidence type="ECO:0000259" key="8">
    <source>
        <dbReference type="PROSITE" id="PS51462"/>
    </source>
</evidence>
<dbReference type="SUPFAM" id="SSF55811">
    <property type="entry name" value="Nudix"/>
    <property type="match status" value="1"/>
</dbReference>
<sequence length="220" mass="24462">MECDDALKARIAVNLSRLEVRPAKQPNDHRYAAVALTVADEGFGADLSGLPSFDTWQHRAAIILTRRSSRLKDHPGQWAMPGGSLDDGETAEDTALREMREEVNLDLPADAVLGRLDDFVTRSGFVITPVVVWGGPDLVLQRNPDEVESIHRIPVDEFLRDDAPLLESSEASKHPVLRMPVGDSWIAAPTAAILYQFREVCVVGNDTRVAHYDQPRFAWR</sequence>
<name>C6G403_9BACT</name>
<dbReference type="EMBL" id="FJ483469">
    <property type="protein sequence ID" value="ACS68538.1"/>
    <property type="molecule type" value="Genomic_DNA"/>
</dbReference>
<protein>
    <submittedName>
        <fullName evidence="9">NUDIX hydrolase</fullName>
    </submittedName>
</protein>
<dbReference type="PANTHER" id="PTHR12992">
    <property type="entry name" value="NUDIX HYDROLASE"/>
    <property type="match status" value="1"/>
</dbReference>
<dbReference type="InterPro" id="IPR045121">
    <property type="entry name" value="CoAse"/>
</dbReference>
<organism evidence="9">
    <name type="scientific">uncultured bacterium FLS18</name>
    <dbReference type="NCBI Taxonomy" id="654935"/>
    <lineage>
        <taxon>Bacteria</taxon>
        <taxon>environmental samples</taxon>
    </lineage>
</organism>